<evidence type="ECO:0000313" key="3">
    <source>
        <dbReference type="Proteomes" id="UP000639006"/>
    </source>
</evidence>
<gene>
    <name evidence="2" type="ORF">DIAAKJNI_00234</name>
</gene>
<protein>
    <recommendedName>
        <fullName evidence="1">Schlafen AlbA-2 domain-containing protein</fullName>
    </recommendedName>
</protein>
<accession>A0A811T8G3</accession>
<dbReference type="Proteomes" id="UP000639006">
    <property type="component" value="Unassembled WGS sequence"/>
</dbReference>
<dbReference type="Gene3D" id="3.30.565.60">
    <property type="match status" value="1"/>
</dbReference>
<sequence length="463" mass="52680">MNLKEIIESGESEITEFKTSLAEWRGVVETISAFSNRNSGRVLIGVADDCGIVGVDIGKKTIENLANQIKQNTDPVIHPSIRVEEIDGKQGKQVIVVDALESDQKPVLAFGRAVIRVGKSNQKLGYEGIRNLALQTSKVYWDERICEGAGLEDIDEEKVEWFLKTRFTKRKVAIPAQMRFEEVLMNLGSAKRIDREVEPTNAGILFFCRYPQRFIPLRILCARFRGVELSRTTIDSLDCSGTLVEILEQTEEFVRRNMRLFGFRTPFSFRRIDKLEYPIEALREAVLNALVHRDCEALSDIRVFIFDDRIEITNPGSFPHGTTPENPLHVPRNPILCQLMRDIGYIEKYGTGIYFMKDVCDDWGIPEPEFRISDIETKVIFRSGGKAVVISEIEKLGVELNDRQRKGLKYAFMEGFINNQIYREISGVSDETSRQELSQLVEKGLLKIKGKGRSTKYVPMVGD</sequence>
<evidence type="ECO:0000259" key="1">
    <source>
        <dbReference type="Pfam" id="PF04326"/>
    </source>
</evidence>
<dbReference type="InterPro" id="IPR007421">
    <property type="entry name" value="Schlafen_AlbA_2_dom"/>
</dbReference>
<dbReference type="InterPro" id="IPR038475">
    <property type="entry name" value="RecG_C_sf"/>
</dbReference>
<dbReference type="Pfam" id="PF13749">
    <property type="entry name" value="HATPase_c_4"/>
    <property type="match status" value="1"/>
</dbReference>
<organism evidence="2 3">
    <name type="scientific">Candidatus Argoarchaeum ethanivorans</name>
    <dbReference type="NCBI Taxonomy" id="2608793"/>
    <lineage>
        <taxon>Archaea</taxon>
        <taxon>Methanobacteriati</taxon>
        <taxon>Methanobacteriota</taxon>
        <taxon>Stenosarchaea group</taxon>
        <taxon>Methanomicrobia</taxon>
        <taxon>Methanosarcinales</taxon>
        <taxon>Methanosarcinales incertae sedis</taxon>
        <taxon>GOM Arc I cluster</taxon>
        <taxon>Candidatus Argoarchaeum</taxon>
    </lineage>
</organism>
<dbReference type="AlphaFoldDB" id="A0A811T8G3"/>
<reference evidence="2" key="1">
    <citation type="submission" date="2020-10" db="EMBL/GenBank/DDBJ databases">
        <authorList>
            <person name="Hahn C.J."/>
            <person name="Laso-Perez R."/>
            <person name="Vulcano F."/>
            <person name="Vaziourakis K.-M."/>
            <person name="Stokke R."/>
            <person name="Steen I.H."/>
            <person name="Teske A."/>
            <person name="Boetius A."/>
            <person name="Liebeke M."/>
            <person name="Amann R."/>
            <person name="Knittel K."/>
        </authorList>
    </citation>
    <scope>NUCLEOTIDE SEQUENCE</scope>
    <source>
        <strain evidence="2">Gfbio:e3339647-f889-4370-9287-4fb5cb688e4c:AG392M11_GoMArc1</strain>
    </source>
</reference>
<dbReference type="InterPro" id="IPR038461">
    <property type="entry name" value="Schlafen_AlbA_2_dom_sf"/>
</dbReference>
<name>A0A811T8G3_9EURY</name>
<dbReference type="PANTHER" id="PTHR30595">
    <property type="entry name" value="GLPR-RELATED TRANSCRIPTIONAL REPRESSOR"/>
    <property type="match status" value="1"/>
</dbReference>
<feature type="domain" description="Schlafen AlbA-2" evidence="1">
    <location>
        <begin position="11"/>
        <end position="124"/>
    </location>
</feature>
<dbReference type="PANTHER" id="PTHR30595:SF6">
    <property type="entry name" value="SCHLAFEN ALBA-2 DOMAIN-CONTAINING PROTEIN"/>
    <property type="match status" value="1"/>
</dbReference>
<dbReference type="Pfam" id="PF04326">
    <property type="entry name" value="SLFN_AlbA_2"/>
    <property type="match status" value="1"/>
</dbReference>
<comment type="caution">
    <text evidence="2">The sequence shown here is derived from an EMBL/GenBank/DDBJ whole genome shotgun (WGS) entry which is preliminary data.</text>
</comment>
<dbReference type="EMBL" id="CAJHIQ010000009">
    <property type="protein sequence ID" value="CAD6492128.1"/>
    <property type="molecule type" value="Genomic_DNA"/>
</dbReference>
<dbReference type="InterPro" id="IPR036388">
    <property type="entry name" value="WH-like_DNA-bd_sf"/>
</dbReference>
<dbReference type="Gene3D" id="3.30.950.30">
    <property type="entry name" value="Schlafen, AAA domain"/>
    <property type="match status" value="1"/>
</dbReference>
<evidence type="ECO:0000313" key="2">
    <source>
        <dbReference type="EMBL" id="CAD6492128.1"/>
    </source>
</evidence>
<proteinExistence type="predicted"/>
<dbReference type="Gene3D" id="1.10.10.10">
    <property type="entry name" value="Winged helix-like DNA-binding domain superfamily/Winged helix DNA-binding domain"/>
    <property type="match status" value="1"/>
</dbReference>